<dbReference type="CDD" id="cd00117">
    <property type="entry name" value="TFP"/>
    <property type="match status" value="1"/>
</dbReference>
<feature type="domain" description="Fibrinogen C-terminal" evidence="3">
    <location>
        <begin position="213"/>
        <end position="424"/>
    </location>
</feature>
<evidence type="ECO:0000256" key="1">
    <source>
        <dbReference type="ARBA" id="ARBA00023157"/>
    </source>
</evidence>
<dbReference type="InterPro" id="IPR050373">
    <property type="entry name" value="Fibrinogen_C-term_domain"/>
</dbReference>
<keyword evidence="2" id="KW-0732">Signal</keyword>
<dbReference type="OrthoDB" id="6047011at2759"/>
<dbReference type="PANTHER" id="PTHR19143">
    <property type="entry name" value="FIBRINOGEN/TENASCIN/ANGIOPOEITIN"/>
    <property type="match status" value="1"/>
</dbReference>
<reference evidence="4" key="1">
    <citation type="submission" date="2018-11" db="EMBL/GenBank/DDBJ databases">
        <authorList>
            <person name="Alioto T."/>
            <person name="Alioto T."/>
        </authorList>
    </citation>
    <scope>NUCLEOTIDE SEQUENCE</scope>
</reference>
<name>A0A8B6EFU4_MYTGA</name>
<dbReference type="Pfam" id="PF00147">
    <property type="entry name" value="Fibrinogen_C"/>
    <property type="match status" value="1"/>
</dbReference>
<dbReference type="PROSITE" id="PS00514">
    <property type="entry name" value="FIBRINOGEN_C_1"/>
    <property type="match status" value="1"/>
</dbReference>
<evidence type="ECO:0000313" key="4">
    <source>
        <dbReference type="EMBL" id="VDI34097.1"/>
    </source>
</evidence>
<feature type="chain" id="PRO_5032486879" description="Fibrinogen C-terminal domain-containing protein" evidence="2">
    <location>
        <begin position="21"/>
        <end position="424"/>
    </location>
</feature>
<sequence>MNSFTLLLFILVAGFRSTYSGTVCLSCSGVQSINQCTHLENCRNDEVCFFEKYNTESGTEMYDLGCSIPKLCTKRKTRQLTEGHHLTCQGCCNNTNVCNLNTECGDVPVSHNSSESGRTCVSCTGVQNINDCTHLETCGSNEVCFIHKYATESGIEQYDFGCTLPELCVNKRPDEIFGKRLAEGHHMLCKGCCNKSNVCNLNAACDDAVKQNTSGNGRPRECDDLNNANTGVYTIYPDEYHAVKTYCIMANNEKWTVIQKRFNGFVDFYQEWNAYKRGFGVATGEYWMGNDYIHRISTSTGHKLSIYLEDFDGTFKYANYSVFLIGDEKEKYKLTLSGYTGDAGDSLITQTGMTFSTKDRDNDPSAALNCAAYTQGAWWYKNCTSSNLNGPYLAGVGTYERSMFWKDWKVFNSIKKSTMMITRT</sequence>
<dbReference type="AlphaFoldDB" id="A0A8B6EFU4"/>
<dbReference type="Proteomes" id="UP000596742">
    <property type="component" value="Unassembled WGS sequence"/>
</dbReference>
<dbReference type="SUPFAM" id="SSF56496">
    <property type="entry name" value="Fibrinogen C-terminal domain-like"/>
    <property type="match status" value="1"/>
</dbReference>
<keyword evidence="5" id="KW-1185">Reference proteome</keyword>
<accession>A0A8B6EFU4</accession>
<gene>
    <name evidence="4" type="ORF">MGAL_10B069150</name>
</gene>
<protein>
    <recommendedName>
        <fullName evidence="3">Fibrinogen C-terminal domain-containing protein</fullName>
    </recommendedName>
</protein>
<organism evidence="4 5">
    <name type="scientific">Mytilus galloprovincialis</name>
    <name type="common">Mediterranean mussel</name>
    <dbReference type="NCBI Taxonomy" id="29158"/>
    <lineage>
        <taxon>Eukaryota</taxon>
        <taxon>Metazoa</taxon>
        <taxon>Spiralia</taxon>
        <taxon>Lophotrochozoa</taxon>
        <taxon>Mollusca</taxon>
        <taxon>Bivalvia</taxon>
        <taxon>Autobranchia</taxon>
        <taxon>Pteriomorphia</taxon>
        <taxon>Mytilida</taxon>
        <taxon>Mytiloidea</taxon>
        <taxon>Mytilidae</taxon>
        <taxon>Mytilinae</taxon>
        <taxon>Mytilus</taxon>
    </lineage>
</organism>
<dbReference type="SMART" id="SM00186">
    <property type="entry name" value="FBG"/>
    <property type="match status" value="1"/>
</dbReference>
<dbReference type="CDD" id="cd00087">
    <property type="entry name" value="FReD"/>
    <property type="match status" value="1"/>
</dbReference>
<dbReference type="InterPro" id="IPR002181">
    <property type="entry name" value="Fibrinogen_a/b/g_C_dom"/>
</dbReference>
<comment type="caution">
    <text evidence="4">The sequence shown here is derived from an EMBL/GenBank/DDBJ whole genome shotgun (WGS) entry which is preliminary data.</text>
</comment>
<evidence type="ECO:0000259" key="3">
    <source>
        <dbReference type="PROSITE" id="PS51406"/>
    </source>
</evidence>
<evidence type="ECO:0000256" key="2">
    <source>
        <dbReference type="SAM" id="SignalP"/>
    </source>
</evidence>
<evidence type="ECO:0000313" key="5">
    <source>
        <dbReference type="Proteomes" id="UP000596742"/>
    </source>
</evidence>
<dbReference type="InterPro" id="IPR036056">
    <property type="entry name" value="Fibrinogen-like_C"/>
</dbReference>
<dbReference type="InterPro" id="IPR014716">
    <property type="entry name" value="Fibrinogen_a/b/g_C_1"/>
</dbReference>
<dbReference type="GO" id="GO:0005615">
    <property type="term" value="C:extracellular space"/>
    <property type="evidence" value="ECO:0007669"/>
    <property type="project" value="TreeGrafter"/>
</dbReference>
<dbReference type="PROSITE" id="PS51406">
    <property type="entry name" value="FIBRINOGEN_C_2"/>
    <property type="match status" value="1"/>
</dbReference>
<dbReference type="Gene3D" id="3.90.215.10">
    <property type="entry name" value="Gamma Fibrinogen, chain A, domain 1"/>
    <property type="match status" value="1"/>
</dbReference>
<dbReference type="InterPro" id="IPR020837">
    <property type="entry name" value="Fibrinogen_CS"/>
</dbReference>
<keyword evidence="1" id="KW-1015">Disulfide bond</keyword>
<proteinExistence type="predicted"/>
<feature type="signal peptide" evidence="2">
    <location>
        <begin position="1"/>
        <end position="20"/>
    </location>
</feature>
<dbReference type="EMBL" id="UYJE01005114">
    <property type="protein sequence ID" value="VDI34097.1"/>
    <property type="molecule type" value="Genomic_DNA"/>
</dbReference>